<dbReference type="Gene3D" id="3.30.700.10">
    <property type="entry name" value="Glycoprotein, Type 4 Pilin"/>
    <property type="match status" value="1"/>
</dbReference>
<dbReference type="EMBL" id="BONK01000003">
    <property type="protein sequence ID" value="GIG20384.1"/>
    <property type="molecule type" value="Genomic_DNA"/>
</dbReference>
<keyword evidence="4 6" id="KW-1133">Transmembrane helix</keyword>
<comment type="caution">
    <text evidence="7">The sequence shown here is derived from an EMBL/GenBank/DDBJ whole genome shotgun (WGS) entry which is preliminary data.</text>
</comment>
<dbReference type="InterPro" id="IPR000983">
    <property type="entry name" value="Bac_GSPG_pilin"/>
</dbReference>
<evidence type="ECO:0000256" key="2">
    <source>
        <dbReference type="ARBA" id="ARBA00022481"/>
    </source>
</evidence>
<dbReference type="SUPFAM" id="SSF54523">
    <property type="entry name" value="Pili subunits"/>
    <property type="match status" value="1"/>
</dbReference>
<dbReference type="Pfam" id="PF07963">
    <property type="entry name" value="N_methyl"/>
    <property type="match status" value="1"/>
</dbReference>
<evidence type="ECO:0000313" key="8">
    <source>
        <dbReference type="Proteomes" id="UP000632740"/>
    </source>
</evidence>
<dbReference type="PROSITE" id="PS00409">
    <property type="entry name" value="PROKAR_NTER_METHYL"/>
    <property type="match status" value="1"/>
</dbReference>
<accession>A0A919P3F7</accession>
<protein>
    <recommendedName>
        <fullName evidence="9">Prepilin-type N-terminal cleavage/methylation domain-containing protein</fullName>
    </recommendedName>
</protein>
<evidence type="ECO:0000256" key="6">
    <source>
        <dbReference type="SAM" id="Phobius"/>
    </source>
</evidence>
<dbReference type="InterPro" id="IPR012902">
    <property type="entry name" value="N_methyl_site"/>
</dbReference>
<proteinExistence type="predicted"/>
<dbReference type="GO" id="GO:0015627">
    <property type="term" value="C:type II protein secretion system complex"/>
    <property type="evidence" value="ECO:0007669"/>
    <property type="project" value="InterPro"/>
</dbReference>
<dbReference type="PANTHER" id="PTHR30093">
    <property type="entry name" value="GENERAL SECRETION PATHWAY PROTEIN G"/>
    <property type="match status" value="1"/>
</dbReference>
<gene>
    <name evidence="7" type="ORF">Cch01nite_11080</name>
</gene>
<evidence type="ECO:0008006" key="9">
    <source>
        <dbReference type="Google" id="ProtNLM"/>
    </source>
</evidence>
<dbReference type="PANTHER" id="PTHR30093:SF44">
    <property type="entry name" value="TYPE II SECRETION SYSTEM CORE PROTEIN G"/>
    <property type="match status" value="1"/>
</dbReference>
<comment type="subcellular location">
    <subcellularLocation>
        <location evidence="1">Membrane</location>
        <topology evidence="1">Single-pass membrane protein</topology>
    </subcellularLocation>
</comment>
<dbReference type="NCBIfam" id="TIGR02532">
    <property type="entry name" value="IV_pilin_GFxxxE"/>
    <property type="match status" value="1"/>
</dbReference>
<evidence type="ECO:0000256" key="3">
    <source>
        <dbReference type="ARBA" id="ARBA00022692"/>
    </source>
</evidence>
<evidence type="ECO:0000256" key="5">
    <source>
        <dbReference type="ARBA" id="ARBA00023136"/>
    </source>
</evidence>
<evidence type="ECO:0000256" key="1">
    <source>
        <dbReference type="ARBA" id="ARBA00004167"/>
    </source>
</evidence>
<dbReference type="InterPro" id="IPR045584">
    <property type="entry name" value="Pilin-like"/>
</dbReference>
<name>A0A919P3F7_9CELL</name>
<sequence length="149" mass="15680">MIARIRKSIDEKDQGFTLIELLVVMIIIGILAAIAIPVFLNQRKKAEDTAAKADVSTLGKEIATYFVDWDGTTDPAITQTVATGGGKYKLGTNELGNASNKVVLGDGVEFLGTPHDTNWCVDVTDASGDKAVVGFKYSAASGLEAGKCA</sequence>
<dbReference type="GO" id="GO:0015628">
    <property type="term" value="P:protein secretion by the type II secretion system"/>
    <property type="evidence" value="ECO:0007669"/>
    <property type="project" value="InterPro"/>
</dbReference>
<reference evidence="7" key="1">
    <citation type="submission" date="2021-01" db="EMBL/GenBank/DDBJ databases">
        <title>Whole genome shotgun sequence of Cellulomonas chitinilytica NBRC 110799.</title>
        <authorList>
            <person name="Komaki H."/>
            <person name="Tamura T."/>
        </authorList>
    </citation>
    <scope>NUCLEOTIDE SEQUENCE</scope>
    <source>
        <strain evidence="7">NBRC 110799</strain>
    </source>
</reference>
<dbReference type="GO" id="GO:0016020">
    <property type="term" value="C:membrane"/>
    <property type="evidence" value="ECO:0007669"/>
    <property type="project" value="UniProtKB-SubCell"/>
</dbReference>
<organism evidence="7 8">
    <name type="scientific">Cellulomonas chitinilytica</name>
    <dbReference type="NCBI Taxonomy" id="398759"/>
    <lineage>
        <taxon>Bacteria</taxon>
        <taxon>Bacillati</taxon>
        <taxon>Actinomycetota</taxon>
        <taxon>Actinomycetes</taxon>
        <taxon>Micrococcales</taxon>
        <taxon>Cellulomonadaceae</taxon>
        <taxon>Cellulomonas</taxon>
    </lineage>
</organism>
<keyword evidence="2" id="KW-0488">Methylation</keyword>
<keyword evidence="8" id="KW-1185">Reference proteome</keyword>
<evidence type="ECO:0000256" key="4">
    <source>
        <dbReference type="ARBA" id="ARBA00022989"/>
    </source>
</evidence>
<dbReference type="Proteomes" id="UP000632740">
    <property type="component" value="Unassembled WGS sequence"/>
</dbReference>
<dbReference type="PRINTS" id="PR00813">
    <property type="entry name" value="BCTERIALGSPG"/>
</dbReference>
<keyword evidence="3 6" id="KW-0812">Transmembrane</keyword>
<keyword evidence="5 6" id="KW-0472">Membrane</keyword>
<dbReference type="RefSeq" id="WP_203749693.1">
    <property type="nucleotide sequence ID" value="NZ_BONK01000003.1"/>
</dbReference>
<dbReference type="AlphaFoldDB" id="A0A919P3F7"/>
<evidence type="ECO:0000313" key="7">
    <source>
        <dbReference type="EMBL" id="GIG20384.1"/>
    </source>
</evidence>
<feature type="transmembrane region" description="Helical" evidence="6">
    <location>
        <begin position="21"/>
        <end position="40"/>
    </location>
</feature>